<dbReference type="Proteomes" id="UP000232883">
    <property type="component" value="Chromosome"/>
</dbReference>
<evidence type="ECO:0000259" key="1">
    <source>
        <dbReference type="SMART" id="SM00642"/>
    </source>
</evidence>
<dbReference type="InterPro" id="IPR012767">
    <property type="entry name" value="Trehalose_TreY"/>
</dbReference>
<name>A0A2K8ZBC9_9BACT</name>
<gene>
    <name evidence="2" type="primary">treY</name>
    <name evidence="2" type="ORF">CWM47_05965</name>
</gene>
<dbReference type="Gene3D" id="3.30.1590.10">
    <property type="entry name" value="Maltooligosyl trehalose synthase, domain 2"/>
    <property type="match status" value="1"/>
</dbReference>
<dbReference type="PANTHER" id="PTHR10357">
    <property type="entry name" value="ALPHA-AMYLASE FAMILY MEMBER"/>
    <property type="match status" value="1"/>
</dbReference>
<sequence>MNNPISTYRIQFHRGFTFRDFEGIIPYLDKLGIRTIYASPIAEAVPDSVHGYDSVNPQRINPEIGTQAQLRSISRQLSQRGMRWIQDIVPNHMAFHPTNPWLMDVLEKGQLSRFAPFFDIDWHSPVHKGRLMVPFLGESLDDVIDQNQLKITYRSGTFSITYFDTAYPLHLRSYATILQAGDETPTEAVQELIDQINHLRKLRKPATYAQQSTACQSALAGLMKASASKAYIRRCLNVVNDTPACIWQIANEQAYRLCSHAETDQQINYRRFFTVNALICLNIQDPIVFDAVHQLPKALLDAGIFHGLRVDHIDGLYDPRQYLDRLRKLAGKDAYIVVEKILQNDEVFPLNWPVQGATGYAYLSMVNNLFTRTSSEVSFTRFYQQLLGEKTAVRQELHEKKAYILYQHMQGELDNLDALFRSLNLVSNDVLATVSPDQLKAAIGDFLIQCPVYRYYGNHMPLDRDETAAVEGIFARIRQAKKGHSTAVDLLDEAILKRPQSGNADYDERALRFYQRCMQFTGPLMAKGVEDTLMYTYNRFIGHDEVGDSPEYFGLTVDEFHEKMIDRQTHWPLALSATSTHDTKRGEDVRSRLNVLTDLTDEWLAKVQEWQQLNNELRQKGDGGEIPDEGAPDPNDEYFIYQTLVGAYPMPGESTATADQPNVDEVDFPDRLTEYLEKAMREAKRNSTYNAPNEAYEDATKAFALKLLDKKRPFWDSFQQFHQRVADFGLLNSLAQVVLKCTCPGMPDIYQGCEGWDLSLVDPDNRRPVDFAVRQTGLDDLLATETNWTDLWGNRYDARIKLWLIHSLLAERNQNPDLFAYGHYIPLTVEGRYKRNVLAFARRHEQTWYVIAVPLGMAQLCNKLTEKAFSLDWKDTHIVLPPEAPNSWQHRLLASEGKADQGIALADLFNGLPLAVLKLEKRS</sequence>
<dbReference type="PANTHER" id="PTHR10357:SF216">
    <property type="entry name" value="MALTOOLIGOSYL TREHALOSE SYNTHASE-RELATED"/>
    <property type="match status" value="1"/>
</dbReference>
<keyword evidence="3" id="KW-1185">Reference proteome</keyword>
<dbReference type="RefSeq" id="WP_100993755.1">
    <property type="nucleotide sequence ID" value="NZ_CP025096.1"/>
</dbReference>
<dbReference type="InterPro" id="IPR006047">
    <property type="entry name" value="GH13_cat_dom"/>
</dbReference>
<organism evidence="2 3">
    <name type="scientific">Spirosoma pollinicola</name>
    <dbReference type="NCBI Taxonomy" id="2057025"/>
    <lineage>
        <taxon>Bacteria</taxon>
        <taxon>Pseudomonadati</taxon>
        <taxon>Bacteroidota</taxon>
        <taxon>Cytophagia</taxon>
        <taxon>Cytophagales</taxon>
        <taxon>Cytophagaceae</taxon>
        <taxon>Spirosoma</taxon>
    </lineage>
</organism>
<dbReference type="KEGG" id="spir:CWM47_05965"/>
<dbReference type="GO" id="GO:0047470">
    <property type="term" value="F:(1,4)-alpha-D-glucan 1-alpha-D-glucosylmutase activity"/>
    <property type="evidence" value="ECO:0007669"/>
    <property type="project" value="TreeGrafter"/>
</dbReference>
<dbReference type="InterPro" id="IPR017853">
    <property type="entry name" value="GH"/>
</dbReference>
<accession>A0A2K8ZBC9</accession>
<dbReference type="GO" id="GO:0030980">
    <property type="term" value="P:alpha-glucan catabolic process"/>
    <property type="evidence" value="ECO:0007669"/>
    <property type="project" value="TreeGrafter"/>
</dbReference>
<dbReference type="OrthoDB" id="9811841at2"/>
<dbReference type="SMART" id="SM00642">
    <property type="entry name" value="Aamy"/>
    <property type="match status" value="1"/>
</dbReference>
<dbReference type="Gene3D" id="3.20.20.80">
    <property type="entry name" value="Glycosidases"/>
    <property type="match status" value="4"/>
</dbReference>
<proteinExistence type="predicted"/>
<feature type="domain" description="Glycosyl hydrolase family 13 catalytic" evidence="1">
    <location>
        <begin position="6"/>
        <end position="480"/>
    </location>
</feature>
<reference evidence="2 3" key="1">
    <citation type="submission" date="2017-11" db="EMBL/GenBank/DDBJ databases">
        <title>Taxonomic description and genome sequences of Spirosoma HA7 sp. nov., isolated from pollen microhabitat of Corylus avellana.</title>
        <authorList>
            <person name="Ambika Manirajan B."/>
            <person name="Suarez C."/>
            <person name="Ratering S."/>
            <person name="Geissler-Plaum R."/>
            <person name="Cardinale M."/>
            <person name="Sylvia S."/>
        </authorList>
    </citation>
    <scope>NUCLEOTIDE SEQUENCE [LARGE SCALE GENOMIC DNA]</scope>
    <source>
        <strain evidence="2 3">HA7</strain>
    </source>
</reference>
<evidence type="ECO:0000313" key="3">
    <source>
        <dbReference type="Proteomes" id="UP000232883"/>
    </source>
</evidence>
<evidence type="ECO:0000313" key="2">
    <source>
        <dbReference type="EMBL" id="AUD07187.1"/>
    </source>
</evidence>
<dbReference type="EMBL" id="CP025096">
    <property type="protein sequence ID" value="AUD07187.1"/>
    <property type="molecule type" value="Genomic_DNA"/>
</dbReference>
<dbReference type="GO" id="GO:0005992">
    <property type="term" value="P:trehalose biosynthetic process"/>
    <property type="evidence" value="ECO:0007669"/>
    <property type="project" value="TreeGrafter"/>
</dbReference>
<protein>
    <submittedName>
        <fullName evidence="2">Malto-oligosyltrehalose synthase</fullName>
    </submittedName>
</protein>
<dbReference type="AlphaFoldDB" id="A0A2K8ZBC9"/>
<dbReference type="CDD" id="cd11336">
    <property type="entry name" value="AmyAc_MTSase"/>
    <property type="match status" value="1"/>
</dbReference>
<dbReference type="Pfam" id="PF00128">
    <property type="entry name" value="Alpha-amylase"/>
    <property type="match status" value="1"/>
</dbReference>
<dbReference type="NCBIfam" id="TIGR02401">
    <property type="entry name" value="trehalose_TreY"/>
    <property type="match status" value="1"/>
</dbReference>
<dbReference type="SUPFAM" id="SSF51445">
    <property type="entry name" value="(Trans)glycosidases"/>
    <property type="match status" value="1"/>
</dbReference>